<evidence type="ECO:0000256" key="2">
    <source>
        <dbReference type="ARBA" id="ARBA00023121"/>
    </source>
</evidence>
<dbReference type="SUPFAM" id="SSF47027">
    <property type="entry name" value="Acyl-CoA binding protein"/>
    <property type="match status" value="1"/>
</dbReference>
<reference evidence="4" key="1">
    <citation type="submission" date="2023-02" db="EMBL/GenBank/DDBJ databases">
        <title>Genome of toxic invasive species Heracleum sosnowskyi carries increased number of genes despite the absence of recent whole-genome duplications.</title>
        <authorList>
            <person name="Schelkunov M."/>
            <person name="Shtratnikova V."/>
            <person name="Makarenko M."/>
            <person name="Klepikova A."/>
            <person name="Omelchenko D."/>
            <person name="Novikova G."/>
            <person name="Obukhova E."/>
            <person name="Bogdanov V."/>
            <person name="Penin A."/>
            <person name="Logacheva M."/>
        </authorList>
    </citation>
    <scope>NUCLEOTIDE SEQUENCE</scope>
    <source>
        <strain evidence="4">Hsosn_3</strain>
        <tissue evidence="4">Leaf</tissue>
    </source>
</reference>
<comment type="similarity">
    <text evidence="1">Belongs to the ACBP family.</text>
</comment>
<keyword evidence="2" id="KW-0446">Lipid-binding</keyword>
<name>A0AAD8M976_9APIA</name>
<sequence>MELFLLLKQLFVTAFVTLVVSFLLTRFFLSSSNGENVQTGQKGDQESLKLNKVLKVSGTKSKRKRVRFVDHGGVQEVGKVGNFSGFQGSSDQEVGKVGNFTGFEGSNDGIGDHGVDKVGDFGGFEGSNDGINDQGVDKVGDFSGFEGSNGGSGDHGGDKVGDFSGLEGFDGDGQVFDGVVERDVGRGEGVGVVEELGCEGRCEIEGGIVDFGFGKSVELVSDEGGVGGEGSELVEMVIEGDGTEKNLGDRDSSDVSVEKKSGCEEVVADVCVGGAGDEGVYDHSGEFEVQKGLVVEERSEGDLKKGDVVSAALDEEVCIEEADNEKMVDLGNDDVLGDHSGEVRVLKDLDSGKGVADGVVKQENVVNAATDNVVINKLTESDMVGDDTSVALASGDVVMDQNEEVRVVEVSQGTGVKEEMDEGNSVEKGLVSDEDDDWEGIERSDLEKVFAAAANYVENGGKTDKLLNLRNDEQMQLYALQKIAMEGPCYEGQPMALKINARAKWNAWQKLGNMSPEVAMEQYVSLLSDKDPGWKEGQTSVDKLDLLEYANPGTPEPIIKRT</sequence>
<dbReference type="PANTHER" id="PTHR23310:SF122">
    <property type="entry name" value="ACYL-COA-BINDING DOMAIN-CONTAINING PROTEIN 3"/>
    <property type="match status" value="1"/>
</dbReference>
<dbReference type="EMBL" id="JAUIZM010000009">
    <property type="protein sequence ID" value="KAK1366900.1"/>
    <property type="molecule type" value="Genomic_DNA"/>
</dbReference>
<dbReference type="GO" id="GO:0006631">
    <property type="term" value="P:fatty acid metabolic process"/>
    <property type="evidence" value="ECO:0007669"/>
    <property type="project" value="TreeGrafter"/>
</dbReference>
<dbReference type="PANTHER" id="PTHR23310">
    <property type="entry name" value="ACYL-COA-BINDING PROTEIN, ACBP"/>
    <property type="match status" value="1"/>
</dbReference>
<accession>A0AAD8M976</accession>
<dbReference type="InterPro" id="IPR035984">
    <property type="entry name" value="Acyl-CoA-binding_sf"/>
</dbReference>
<comment type="caution">
    <text evidence="4">The sequence shown here is derived from an EMBL/GenBank/DDBJ whole genome shotgun (WGS) entry which is preliminary data.</text>
</comment>
<dbReference type="InterPro" id="IPR000582">
    <property type="entry name" value="Acyl-CoA-binding_protein"/>
</dbReference>
<evidence type="ECO:0000256" key="1">
    <source>
        <dbReference type="ARBA" id="ARBA00005567"/>
    </source>
</evidence>
<evidence type="ECO:0000313" key="4">
    <source>
        <dbReference type="EMBL" id="KAK1366900.1"/>
    </source>
</evidence>
<dbReference type="AlphaFoldDB" id="A0AAD8M976"/>
<dbReference type="GO" id="GO:0000062">
    <property type="term" value="F:fatty-acyl-CoA binding"/>
    <property type="evidence" value="ECO:0007669"/>
    <property type="project" value="InterPro"/>
</dbReference>
<organism evidence="4 5">
    <name type="scientific">Heracleum sosnowskyi</name>
    <dbReference type="NCBI Taxonomy" id="360622"/>
    <lineage>
        <taxon>Eukaryota</taxon>
        <taxon>Viridiplantae</taxon>
        <taxon>Streptophyta</taxon>
        <taxon>Embryophyta</taxon>
        <taxon>Tracheophyta</taxon>
        <taxon>Spermatophyta</taxon>
        <taxon>Magnoliopsida</taxon>
        <taxon>eudicotyledons</taxon>
        <taxon>Gunneridae</taxon>
        <taxon>Pentapetalae</taxon>
        <taxon>asterids</taxon>
        <taxon>campanulids</taxon>
        <taxon>Apiales</taxon>
        <taxon>Apiaceae</taxon>
        <taxon>Apioideae</taxon>
        <taxon>apioid superclade</taxon>
        <taxon>Tordylieae</taxon>
        <taxon>Tordyliinae</taxon>
        <taxon>Heracleum</taxon>
    </lineage>
</organism>
<keyword evidence="5" id="KW-1185">Reference proteome</keyword>
<feature type="domain" description="ACB" evidence="3">
    <location>
        <begin position="446"/>
        <end position="536"/>
    </location>
</feature>
<evidence type="ECO:0000313" key="5">
    <source>
        <dbReference type="Proteomes" id="UP001237642"/>
    </source>
</evidence>
<dbReference type="Proteomes" id="UP001237642">
    <property type="component" value="Unassembled WGS sequence"/>
</dbReference>
<protein>
    <submittedName>
        <fullName evidence="4">Acyl-CoA-binding domain 3</fullName>
    </submittedName>
</protein>
<dbReference type="PROSITE" id="PS51228">
    <property type="entry name" value="ACB_2"/>
    <property type="match status" value="1"/>
</dbReference>
<proteinExistence type="inferred from homology"/>
<reference evidence="4" key="2">
    <citation type="submission" date="2023-05" db="EMBL/GenBank/DDBJ databases">
        <authorList>
            <person name="Schelkunov M.I."/>
        </authorList>
    </citation>
    <scope>NUCLEOTIDE SEQUENCE</scope>
    <source>
        <strain evidence="4">Hsosn_3</strain>
        <tissue evidence="4">Leaf</tissue>
    </source>
</reference>
<dbReference type="Gene3D" id="1.20.80.10">
    <property type="match status" value="1"/>
</dbReference>
<dbReference type="Pfam" id="PF00887">
    <property type="entry name" value="ACBP"/>
    <property type="match status" value="1"/>
</dbReference>
<evidence type="ECO:0000259" key="3">
    <source>
        <dbReference type="PROSITE" id="PS51228"/>
    </source>
</evidence>
<gene>
    <name evidence="4" type="ORF">POM88_042461</name>
</gene>
<dbReference type="InterPro" id="IPR014352">
    <property type="entry name" value="FERM/acyl-CoA-bd_prot_sf"/>
</dbReference>